<reference evidence="2" key="1">
    <citation type="journal article" date="2023" name="G3 (Bethesda)">
        <title>Genome assembly and association tests identify interacting loci associated with vigor, precocity, and sex in interspecific pistachio rootstocks.</title>
        <authorList>
            <person name="Palmer W."/>
            <person name="Jacygrad E."/>
            <person name="Sagayaradj S."/>
            <person name="Cavanaugh K."/>
            <person name="Han R."/>
            <person name="Bertier L."/>
            <person name="Beede B."/>
            <person name="Kafkas S."/>
            <person name="Golino D."/>
            <person name="Preece J."/>
            <person name="Michelmore R."/>
        </authorList>
    </citation>
    <scope>NUCLEOTIDE SEQUENCE [LARGE SCALE GENOMIC DNA]</scope>
</reference>
<dbReference type="EMBL" id="CM047899">
    <property type="protein sequence ID" value="KAJ0100782.1"/>
    <property type="molecule type" value="Genomic_DNA"/>
</dbReference>
<name>A0ACC1BPA9_9ROSI</name>
<sequence>MLSSQLSVFSPPRPTNSPPPIPHTLSQRTHIPSHVYTHPAALLLELCNSPIELRQILPLILKNGLYNEHLFQTKLVSLFCNYNSLTEAARVFEPIPCKLDALYHTLLKGYAKFSSLDEAVAFFVRMREDNVEPVVYNFTYLLKVCGDKGEIRRGKEIHGQLIVNGFSENLFAMTGVVNMYAKCGRIYEAYKMFGRMPERDLVSWNTIISGYAQNGLAGKALELVVRMNEEGQRGDLVTIVSILPAVANMGALRIGKVVHGYAVRTGFESLVNVATALVDMYSKCGCVGTARLIFDGMKSRNVVSWNSMISGYIEGGNAEEAMVIFQKMLDEGVEPTNVTIMEALHACADLGDLERGMFVHKLLDQFKLGTDVSVMNSLISMYSKSKRVDIAADIFRKLKGKTLVSWNAIILGYAQNGRVNEALNYFCEMQSHNVKPDSFTMEQLLSSHSEKLAIAFGLLNTKPGSTIHIRKNLRVCGDCHNATKYISLVTGRYIIVRDMHRFHHFKNGVCSCGDYW</sequence>
<protein>
    <submittedName>
        <fullName evidence="1">Uncharacterized protein</fullName>
    </submittedName>
</protein>
<evidence type="ECO:0000313" key="2">
    <source>
        <dbReference type="Proteomes" id="UP001164250"/>
    </source>
</evidence>
<organism evidence="1 2">
    <name type="scientific">Pistacia atlantica</name>
    <dbReference type="NCBI Taxonomy" id="434234"/>
    <lineage>
        <taxon>Eukaryota</taxon>
        <taxon>Viridiplantae</taxon>
        <taxon>Streptophyta</taxon>
        <taxon>Embryophyta</taxon>
        <taxon>Tracheophyta</taxon>
        <taxon>Spermatophyta</taxon>
        <taxon>Magnoliopsida</taxon>
        <taxon>eudicotyledons</taxon>
        <taxon>Gunneridae</taxon>
        <taxon>Pentapetalae</taxon>
        <taxon>rosids</taxon>
        <taxon>malvids</taxon>
        <taxon>Sapindales</taxon>
        <taxon>Anacardiaceae</taxon>
        <taxon>Pistacia</taxon>
    </lineage>
</organism>
<gene>
    <name evidence="1" type="ORF">Patl1_05752</name>
</gene>
<dbReference type="Proteomes" id="UP001164250">
    <property type="component" value="Chromosome 3"/>
</dbReference>
<proteinExistence type="predicted"/>
<accession>A0ACC1BPA9</accession>
<comment type="caution">
    <text evidence="1">The sequence shown here is derived from an EMBL/GenBank/DDBJ whole genome shotgun (WGS) entry which is preliminary data.</text>
</comment>
<evidence type="ECO:0000313" key="1">
    <source>
        <dbReference type="EMBL" id="KAJ0100782.1"/>
    </source>
</evidence>
<keyword evidence="2" id="KW-1185">Reference proteome</keyword>